<evidence type="ECO:0000313" key="1">
    <source>
        <dbReference type="EMBL" id="MCA0133906.1"/>
    </source>
</evidence>
<organism evidence="1 2">
    <name type="scientific">Winogradskyella alexanderae</name>
    <dbReference type="NCBI Taxonomy" id="2877123"/>
    <lineage>
        <taxon>Bacteria</taxon>
        <taxon>Pseudomonadati</taxon>
        <taxon>Bacteroidota</taxon>
        <taxon>Flavobacteriia</taxon>
        <taxon>Flavobacteriales</taxon>
        <taxon>Flavobacteriaceae</taxon>
        <taxon>Winogradskyella</taxon>
    </lineage>
</organism>
<protein>
    <submittedName>
        <fullName evidence="1">Uncharacterized protein</fullName>
    </submittedName>
</protein>
<proteinExistence type="predicted"/>
<gene>
    <name evidence="1" type="ORF">LBU54_15040</name>
</gene>
<keyword evidence="2" id="KW-1185">Reference proteome</keyword>
<sequence length="131" mass="15104">MEKGFVKIIECFNITGIGLLTELQHNENGIPPDTEIIDLETATKWIIAKRVLSGTLLIADSEVMFDCETESEHISHSYKTQKDREIAVVKELERRKNGIYWYLIKPIDKKQNLKPEIGTELKIKTTPQHRV</sequence>
<reference evidence="2" key="1">
    <citation type="submission" date="2023-07" db="EMBL/GenBank/DDBJ databases">
        <authorList>
            <person name="Yue Y."/>
        </authorList>
    </citation>
    <scope>NUCLEOTIDE SEQUENCE [LARGE SCALE GENOMIC DNA]</scope>
    <source>
        <strain evidence="2">D23</strain>
    </source>
</reference>
<accession>A0ABS7XV57</accession>
<comment type="caution">
    <text evidence="1">The sequence shown here is derived from an EMBL/GenBank/DDBJ whole genome shotgun (WGS) entry which is preliminary data.</text>
</comment>
<name>A0ABS7XV57_9FLAO</name>
<dbReference type="RefSeq" id="WP_224531905.1">
    <property type="nucleotide sequence ID" value="NZ_JAIUJR010000021.1"/>
</dbReference>
<evidence type="ECO:0000313" key="2">
    <source>
        <dbReference type="Proteomes" id="UP001198901"/>
    </source>
</evidence>
<dbReference type="Proteomes" id="UP001198901">
    <property type="component" value="Unassembled WGS sequence"/>
</dbReference>
<dbReference type="EMBL" id="JAIUJR010000021">
    <property type="protein sequence ID" value="MCA0133906.1"/>
    <property type="molecule type" value="Genomic_DNA"/>
</dbReference>